<name>A0A482J6W6_9CAUD</name>
<reference evidence="1 2" key="1">
    <citation type="submission" date="2019-02" db="EMBL/GenBank/DDBJ databases">
        <authorList>
            <person name="Kanzanas C."/>
            <person name="Smith M.A."/>
            <person name="Zack K.M."/>
            <person name="Garlena R.A."/>
            <person name="Russell D.A."/>
            <person name="Pope W.H."/>
            <person name="Jacobs-Sera D."/>
            <person name="Hatfull G.F."/>
        </authorList>
    </citation>
    <scope>NUCLEOTIDE SEQUENCE [LARGE SCALE GENOMIC DNA]</scope>
</reference>
<dbReference type="GeneID" id="63743092"/>
<accession>A0A482J6W6</accession>
<dbReference type="Proteomes" id="UP000294565">
    <property type="component" value="Segment"/>
</dbReference>
<dbReference type="KEGG" id="vg:63743092"/>
<keyword evidence="2" id="KW-1185">Reference proteome</keyword>
<dbReference type="RefSeq" id="YP_010049769.1">
    <property type="nucleotide sequence ID" value="NC_054393.1"/>
</dbReference>
<organism evidence="1 2">
    <name type="scientific">Mycobacterium phage Typha</name>
    <dbReference type="NCBI Taxonomy" id="2517971"/>
    <lineage>
        <taxon>Viruses</taxon>
        <taxon>Duplodnaviria</taxon>
        <taxon>Heunggongvirae</taxon>
        <taxon>Uroviricota</taxon>
        <taxon>Caudoviricetes</taxon>
        <taxon>Typhavirus</taxon>
        <taxon>Typhavirus typha</taxon>
    </lineage>
</organism>
<dbReference type="EMBL" id="MK494099">
    <property type="protein sequence ID" value="QBP29757.1"/>
    <property type="molecule type" value="Genomic_DNA"/>
</dbReference>
<protein>
    <submittedName>
        <fullName evidence="1">Uncharacterized protein</fullName>
    </submittedName>
</protein>
<evidence type="ECO:0000313" key="1">
    <source>
        <dbReference type="EMBL" id="QBP29757.1"/>
    </source>
</evidence>
<gene>
    <name evidence="1" type="primary">102</name>
    <name evidence="1" type="ORF">SEA_TYPHA_102</name>
</gene>
<sequence length="135" mass="15136">MIDQPTTWRGPRAMDKLSMKKDELSNAYWHQGELYAFRARRVAPAKVKRNGWELVIKHVTVTAGVRHTIGQPDIATVYVDTLTDAKMIAAQFLKMVPADEVISTYRTQDVLVSAEGQVYDQISAANLAEMEARTA</sequence>
<proteinExistence type="predicted"/>
<evidence type="ECO:0000313" key="2">
    <source>
        <dbReference type="Proteomes" id="UP000294565"/>
    </source>
</evidence>